<proteinExistence type="predicted"/>
<evidence type="ECO:0000313" key="2">
    <source>
        <dbReference type="Proteomes" id="UP000595140"/>
    </source>
</evidence>
<evidence type="ECO:0000313" key="1">
    <source>
        <dbReference type="EMBL" id="VFQ74986.1"/>
    </source>
</evidence>
<dbReference type="Proteomes" id="UP000595140">
    <property type="component" value="Unassembled WGS sequence"/>
</dbReference>
<protein>
    <submittedName>
        <fullName evidence="1">Uncharacterized protein</fullName>
    </submittedName>
</protein>
<dbReference type="AlphaFoldDB" id="A0A484LFT7"/>
<keyword evidence="2" id="KW-1185">Reference proteome</keyword>
<dbReference type="EMBL" id="OOIL02001413">
    <property type="protein sequence ID" value="VFQ74986.1"/>
    <property type="molecule type" value="Genomic_DNA"/>
</dbReference>
<reference evidence="1 2" key="1">
    <citation type="submission" date="2018-04" db="EMBL/GenBank/DDBJ databases">
        <authorList>
            <person name="Vogel A."/>
        </authorList>
    </citation>
    <scope>NUCLEOTIDE SEQUENCE [LARGE SCALE GENOMIC DNA]</scope>
</reference>
<accession>A0A484LFT7</accession>
<organism evidence="1 2">
    <name type="scientific">Cuscuta campestris</name>
    <dbReference type="NCBI Taxonomy" id="132261"/>
    <lineage>
        <taxon>Eukaryota</taxon>
        <taxon>Viridiplantae</taxon>
        <taxon>Streptophyta</taxon>
        <taxon>Embryophyta</taxon>
        <taxon>Tracheophyta</taxon>
        <taxon>Spermatophyta</taxon>
        <taxon>Magnoliopsida</taxon>
        <taxon>eudicotyledons</taxon>
        <taxon>Gunneridae</taxon>
        <taxon>Pentapetalae</taxon>
        <taxon>asterids</taxon>
        <taxon>lamiids</taxon>
        <taxon>Solanales</taxon>
        <taxon>Convolvulaceae</taxon>
        <taxon>Cuscuteae</taxon>
        <taxon>Cuscuta</taxon>
        <taxon>Cuscuta subgen. Grammica</taxon>
        <taxon>Cuscuta sect. Cleistogrammica</taxon>
    </lineage>
</organism>
<sequence length="195" mass="20957">MDKWPTFEATLVHVAEKVLQLLAPEVFAAVKSVVGEQPLMTDFPQVLPDREENQAGQVVVVNGRDVGHGAVGEQGVMGVKDLLHHGGRGDDHGRLPAGNLHPHYGPYSSASFANVCCGLWNKSERLEMRSSDIVGGDDEISKASMVGFVCNSAAEQRTAVVEIQVIVTADRYVAAMMAAVGIIDDDNCGSERRCR</sequence>
<name>A0A484LFT7_9ASTE</name>
<gene>
    <name evidence="1" type="ORF">CCAM_LOCUS16762</name>
</gene>